<dbReference type="InterPro" id="IPR027417">
    <property type="entry name" value="P-loop_NTPase"/>
</dbReference>
<evidence type="ECO:0000313" key="2">
    <source>
        <dbReference type="Proteomes" id="UP001595896"/>
    </source>
</evidence>
<evidence type="ECO:0000313" key="1">
    <source>
        <dbReference type="EMBL" id="MFC4737718.1"/>
    </source>
</evidence>
<dbReference type="Gene3D" id="3.40.50.300">
    <property type="entry name" value="P-loop containing nucleotide triphosphate hydrolases"/>
    <property type="match status" value="1"/>
</dbReference>
<dbReference type="SUPFAM" id="SSF52540">
    <property type="entry name" value="P-loop containing nucleoside triphosphate hydrolases"/>
    <property type="match status" value="1"/>
</dbReference>
<protein>
    <submittedName>
        <fullName evidence="1">AAA family ATPase</fullName>
    </submittedName>
</protein>
<comment type="caution">
    <text evidence="1">The sequence shown here is derived from an EMBL/GenBank/DDBJ whole genome shotgun (WGS) entry which is preliminary data.</text>
</comment>
<name>A0ABV9NWN4_9BACI</name>
<dbReference type="PANTHER" id="PTHR10285">
    <property type="entry name" value="URIDINE KINASE"/>
    <property type="match status" value="1"/>
</dbReference>
<proteinExistence type="predicted"/>
<organism evidence="1 2">
    <name type="scientific">Bacillus daqingensis</name>
    <dbReference type="NCBI Taxonomy" id="872396"/>
    <lineage>
        <taxon>Bacteria</taxon>
        <taxon>Bacillati</taxon>
        <taxon>Bacillota</taxon>
        <taxon>Bacilli</taxon>
        <taxon>Bacillales</taxon>
        <taxon>Bacillaceae</taxon>
        <taxon>Bacillus</taxon>
    </lineage>
</organism>
<keyword evidence="2" id="KW-1185">Reference proteome</keyword>
<sequence length="209" mass="24333">MTYLQLEADVLDTYRRHEGLLTIGIDGLAGAGKSHLADCLADRLRGDQIPVTLLRLDELITPKACRYGTGQQEWFEYMYLQWDVKQLELSLFQPLQEKKRQLTLPYYDPEADTIVYEQLQLSASGILIIEGIFLQRPEWQHKLDLTVYLDCPPPVRKRRALKRDAYIGTLQERLRKYTHRYWPAEACYLRTCRPKQTADIVVLCEASLS</sequence>
<dbReference type="Proteomes" id="UP001595896">
    <property type="component" value="Unassembled WGS sequence"/>
</dbReference>
<gene>
    <name evidence="1" type="ORF">ACFO4L_14030</name>
</gene>
<dbReference type="Pfam" id="PF13238">
    <property type="entry name" value="AAA_18"/>
    <property type="match status" value="1"/>
</dbReference>
<dbReference type="EMBL" id="JBHSGK010000013">
    <property type="protein sequence ID" value="MFC4737718.1"/>
    <property type="molecule type" value="Genomic_DNA"/>
</dbReference>
<reference evidence="2" key="1">
    <citation type="journal article" date="2019" name="Int. J. Syst. Evol. Microbiol.">
        <title>The Global Catalogue of Microorganisms (GCM) 10K type strain sequencing project: providing services to taxonomists for standard genome sequencing and annotation.</title>
        <authorList>
            <consortium name="The Broad Institute Genomics Platform"/>
            <consortium name="The Broad Institute Genome Sequencing Center for Infectious Disease"/>
            <person name="Wu L."/>
            <person name="Ma J."/>
        </authorList>
    </citation>
    <scope>NUCLEOTIDE SEQUENCE [LARGE SCALE GENOMIC DNA]</scope>
    <source>
        <strain evidence="2">JCM 12165</strain>
    </source>
</reference>
<dbReference type="RefSeq" id="WP_377910307.1">
    <property type="nucleotide sequence ID" value="NZ_JBHSGK010000013.1"/>
</dbReference>
<accession>A0ABV9NWN4</accession>